<accession>A0A3R5XXI0</accession>
<dbReference type="RefSeq" id="WP_128466938.1">
    <property type="nucleotide sequence ID" value="NZ_CP035108.1"/>
</dbReference>
<proteinExistence type="inferred from homology"/>
<dbReference type="KEGG" id="gtl:EP073_09635"/>
<protein>
    <submittedName>
        <fullName evidence="3">Nitrogenase iron-molybdenum cofactor biosynthesis protein NifE</fullName>
    </submittedName>
</protein>
<dbReference type="InterPro" id="IPR005973">
    <property type="entry name" value="NifE"/>
</dbReference>
<dbReference type="GO" id="GO:0065003">
    <property type="term" value="P:protein-containing complex assembly"/>
    <property type="evidence" value="ECO:0007669"/>
    <property type="project" value="InterPro"/>
</dbReference>
<dbReference type="InterPro" id="IPR000510">
    <property type="entry name" value="Nase/OxRdtase_comp1"/>
</dbReference>
<dbReference type="Proteomes" id="UP000287502">
    <property type="component" value="Chromosome"/>
</dbReference>
<dbReference type="PANTHER" id="PTHR42956:SF1">
    <property type="entry name" value="NITROGENASE IRON-MOLYBDENUM COFACTOR BIOSYNTHESIS PROTEIN NIFE"/>
    <property type="match status" value="1"/>
</dbReference>
<dbReference type="NCBIfam" id="TIGR01283">
    <property type="entry name" value="nifE"/>
    <property type="match status" value="1"/>
</dbReference>
<dbReference type="AlphaFoldDB" id="A0A3R5XXI0"/>
<dbReference type="EMBL" id="CP035108">
    <property type="protein sequence ID" value="QAR33652.1"/>
    <property type="molecule type" value="Genomic_DNA"/>
</dbReference>
<evidence type="ECO:0000259" key="2">
    <source>
        <dbReference type="Pfam" id="PF00148"/>
    </source>
</evidence>
<dbReference type="Gene3D" id="3.40.50.1980">
    <property type="entry name" value="Nitrogenase molybdenum iron protein domain"/>
    <property type="match status" value="1"/>
</dbReference>
<name>A0A3R5XXI0_9BACT</name>
<gene>
    <name evidence="3" type="primary">nifE</name>
    <name evidence="3" type="ORF">EP073_09635</name>
</gene>
<evidence type="ECO:0000313" key="3">
    <source>
        <dbReference type="EMBL" id="QAR33652.1"/>
    </source>
</evidence>
<dbReference type="OrthoDB" id="9767044at2"/>
<dbReference type="InterPro" id="IPR049939">
    <property type="entry name" value="NifE-like"/>
</dbReference>
<keyword evidence="4" id="KW-1185">Reference proteome</keyword>
<reference evidence="3 4" key="1">
    <citation type="submission" date="2019-01" db="EMBL/GenBank/DDBJ databases">
        <title>Geovibrio thiophilus DSM 11263, complete genome.</title>
        <authorList>
            <person name="Spring S."/>
            <person name="Bunk B."/>
            <person name="Sproer C."/>
        </authorList>
    </citation>
    <scope>NUCLEOTIDE SEQUENCE [LARGE SCALE GENOMIC DNA]</scope>
    <source>
        <strain evidence="3 4">DSM 11263</strain>
    </source>
</reference>
<evidence type="ECO:0000313" key="4">
    <source>
        <dbReference type="Proteomes" id="UP000287502"/>
    </source>
</evidence>
<dbReference type="PANTHER" id="PTHR42956">
    <property type="entry name" value="NITROGENASE IRON-MOLYBDENUM COFACTOR BIOSYNTHESIS PROTEIN NIFE"/>
    <property type="match status" value="1"/>
</dbReference>
<dbReference type="Gene3D" id="3.40.50.12380">
    <property type="entry name" value="Nitrogenase MoFe cofactor biosynthesis protein NifE, C-terminal"/>
    <property type="match status" value="1"/>
</dbReference>
<feature type="domain" description="Nitrogenase/oxidoreductase component 1" evidence="2">
    <location>
        <begin position="41"/>
        <end position="437"/>
    </location>
</feature>
<dbReference type="SUPFAM" id="SSF53807">
    <property type="entry name" value="Helical backbone' metal receptor"/>
    <property type="match status" value="1"/>
</dbReference>
<organism evidence="3 4">
    <name type="scientific">Geovibrio thiophilus</name>
    <dbReference type="NCBI Taxonomy" id="139438"/>
    <lineage>
        <taxon>Bacteria</taxon>
        <taxon>Pseudomonadati</taxon>
        <taxon>Deferribacterota</taxon>
        <taxon>Deferribacteres</taxon>
        <taxon>Deferribacterales</taxon>
        <taxon>Geovibrionaceae</taxon>
        <taxon>Geovibrio</taxon>
    </lineage>
</organism>
<comment type="similarity">
    <text evidence="1">Belongs to the NifD/NifK/NifE/NifN family.</text>
</comment>
<dbReference type="GO" id="GO:0009399">
    <property type="term" value="P:nitrogen fixation"/>
    <property type="evidence" value="ECO:0007669"/>
    <property type="project" value="InterPro"/>
</dbReference>
<sequence length="452" mass="49670">MAAKFDHLTEVDSCSENKKKSTAEKVKKCAKPTPGATMGGCAFDGSQIVLLPVGDAAHLIHGPATCVSQNWNNRGSRNLHGQYYKMGFSTDVTEMDVVFGGEKKITDKCVEIAARYPVKAIFVYTTCVTAMIGDDVPTACKKAAELTGISVIPVESPGFIGNKNFGNKIAGDALLEYVIGTQEPEKTTEYDINIIGDYNIAGELWQMMPIFRELGINVLSSLTGGTSFDEIAYAHRAKCTLVICSKALLTLAEGLKRKYGIPFAEGSFYGLGEIEKTLLSVADMLDSEELRGRIHTYVERKNAETLADIAPYTALLKGKKVFVYTGGVKSWSTIYQLEELGMDVIGTSTRKSTEQDIEKIREHFEGTQKMLLEKGDGRILLGVLEKEKADLLLAGGRNMYTSIKGRYPFVDVNQERIHGYAGYTGMVELAKQLAYTLTSPVWEVARRKAPWE</sequence>
<dbReference type="Pfam" id="PF00148">
    <property type="entry name" value="Oxidored_nitro"/>
    <property type="match status" value="1"/>
</dbReference>
<evidence type="ECO:0000256" key="1">
    <source>
        <dbReference type="ARBA" id="ARBA00011002"/>
    </source>
</evidence>
<dbReference type="GO" id="GO:0016491">
    <property type="term" value="F:oxidoreductase activity"/>
    <property type="evidence" value="ECO:0007669"/>
    <property type="project" value="InterPro"/>
</dbReference>